<protein>
    <submittedName>
        <fullName evidence="4">Two component regulator propeller</fullName>
    </submittedName>
</protein>
<dbReference type="Pfam" id="PF07495">
    <property type="entry name" value="Y_Y_Y"/>
    <property type="match status" value="1"/>
</dbReference>
<dbReference type="EMBL" id="FMAR01000008">
    <property type="protein sequence ID" value="SCC43620.1"/>
    <property type="molecule type" value="Genomic_DNA"/>
</dbReference>
<dbReference type="SUPFAM" id="SSF55874">
    <property type="entry name" value="ATPase domain of HSP90 chaperone/DNA topoisomerase II/histidine kinase"/>
    <property type="match status" value="1"/>
</dbReference>
<dbReference type="Gene3D" id="2.130.10.10">
    <property type="entry name" value="YVTN repeat-like/Quinoprotein amine dehydrogenase"/>
    <property type="match status" value="3"/>
</dbReference>
<evidence type="ECO:0000259" key="3">
    <source>
        <dbReference type="PROSITE" id="PS50109"/>
    </source>
</evidence>
<dbReference type="Proteomes" id="UP000242818">
    <property type="component" value="Unassembled WGS sequence"/>
</dbReference>
<dbReference type="InterPro" id="IPR003594">
    <property type="entry name" value="HATPase_dom"/>
</dbReference>
<feature type="transmembrane region" description="Helical" evidence="2">
    <location>
        <begin position="802"/>
        <end position="820"/>
    </location>
</feature>
<feature type="domain" description="Histidine kinase" evidence="3">
    <location>
        <begin position="840"/>
        <end position="1032"/>
    </location>
</feature>
<evidence type="ECO:0000313" key="4">
    <source>
        <dbReference type="EMBL" id="SCC43620.1"/>
    </source>
</evidence>
<accession>A0A1C4EJD8</accession>
<keyword evidence="1" id="KW-0597">Phosphoprotein</keyword>
<dbReference type="InterPro" id="IPR005467">
    <property type="entry name" value="His_kinase_dom"/>
</dbReference>
<keyword evidence="2" id="KW-1133">Transmembrane helix</keyword>
<dbReference type="GO" id="GO:0046983">
    <property type="term" value="F:protein dimerization activity"/>
    <property type="evidence" value="ECO:0007669"/>
    <property type="project" value="InterPro"/>
</dbReference>
<proteinExistence type="predicted"/>
<dbReference type="GO" id="GO:0016020">
    <property type="term" value="C:membrane"/>
    <property type="evidence" value="ECO:0007669"/>
    <property type="project" value="InterPro"/>
</dbReference>
<dbReference type="Gene3D" id="2.60.40.10">
    <property type="entry name" value="Immunoglobulins"/>
    <property type="match status" value="1"/>
</dbReference>
<sequence length="1032" mass="119190">MFFPNRWHIYYLFYLLLTYAAGIRAQDATPLHFRSITINDGLSQGYVSCIMQDKQGFMWFATGDGLNKYDGYTFTVYHHNPDDPTSIASDDLTYVFEDSQQRLWIATRNNGLDYFDRKTNTFHHFRSSGEHGILSDKVGEISESNTGALWIGTYLGVDRMEILPVQHASRNSDFLSENTITFTHIRADKNFDEKKPGDPVRGSFLTDSRGHTYVATANRIYELVFNTDNTYRFVKKTVLPARHNNFISVLMEDAASHSLLMNSESAVMFPNYDVNRPHTLYEYKDHVAGHVAVIAKNQMLWMAENHGIKRIHIPDNTQGYYEPADSSQTDALRTATCMFSDRQGLLWIGTGGYGILKYDPEKERFHHILPNTRQYQLVELQPGIIVTNNFEKITLQENKSAMEQGNCAITSLQRKFLNHHVLRLTKDTANTLWIPDGRNITSYNLLTQEEHTYKVWKQAQSGQIFPLYIDRHNTFWFGRKQQFFHLTLPGNLSTINYPLKQSDFEEDFLQAIYEDGDTLWLGTIHGLFRYSISRNSIEKYYYFQPNDSTSLSNNFIYCICNDVSDPHRYLWIGTKGGGLNRLDKSAGKFVRYSTKNGLANNVIYGMLPGDDGNLWLSTNKGLTAFNNSTSQFRNYDADDGLQSNEFNRYAYCKTSNGWLVFGGMNGINYFDPKEIKPLEPPDISFTDFRLFNKPVNIKAPDAPLNTNINYAAELRLKYKQNVITFQFAAMDYRREGNIVYRYKMNGFDKDWIYASTAHEATYTNLDPGKYDFIVQASFEGSLWSNKKKSISVIILTPWYKAWWFYLLVTTITCTVIYAMYRYRLYQLKRLEKLRNRIARDLHDEVGSSISTIAIYSKIMQEQVNSVDFDNEPLIHKINDFATEIMASMNDIVWNINTKNDAFDRIIIRMREQASQLLEAKGYTVQFDFDEALGRMKLNMERRREFYLLYKEAINNIAKYADGENVWISLLVQNGFILLSIKDDGRGFDKEKLRNTGNGLANMQHRAETLRSDLSLDTTPGCGTTVTLKFHAG</sequence>
<dbReference type="InterPro" id="IPR013783">
    <property type="entry name" value="Ig-like_fold"/>
</dbReference>
<dbReference type="InterPro" id="IPR036890">
    <property type="entry name" value="HATPase_C_sf"/>
</dbReference>
<dbReference type="FunFam" id="2.60.40.10:FF:000791">
    <property type="entry name" value="Two-component system sensor histidine kinase/response regulator"/>
    <property type="match status" value="1"/>
</dbReference>
<dbReference type="GO" id="GO:0000155">
    <property type="term" value="F:phosphorelay sensor kinase activity"/>
    <property type="evidence" value="ECO:0007669"/>
    <property type="project" value="InterPro"/>
</dbReference>
<evidence type="ECO:0000256" key="1">
    <source>
        <dbReference type="ARBA" id="ARBA00022553"/>
    </source>
</evidence>
<dbReference type="PANTHER" id="PTHR43547:SF2">
    <property type="entry name" value="HYBRID SIGNAL TRANSDUCTION HISTIDINE KINASE C"/>
    <property type="match status" value="1"/>
</dbReference>
<evidence type="ECO:0000313" key="5">
    <source>
        <dbReference type="Proteomes" id="UP000242818"/>
    </source>
</evidence>
<evidence type="ECO:0000256" key="2">
    <source>
        <dbReference type="SAM" id="Phobius"/>
    </source>
</evidence>
<dbReference type="Gene3D" id="1.20.5.1930">
    <property type="match status" value="1"/>
</dbReference>
<dbReference type="InterPro" id="IPR011110">
    <property type="entry name" value="Reg_prop"/>
</dbReference>
<dbReference type="Gene3D" id="3.30.565.10">
    <property type="entry name" value="Histidine kinase-like ATPase, C-terminal domain"/>
    <property type="match status" value="1"/>
</dbReference>
<dbReference type="InterPro" id="IPR011712">
    <property type="entry name" value="Sig_transdc_His_kin_sub3_dim/P"/>
</dbReference>
<dbReference type="Pfam" id="PF07730">
    <property type="entry name" value="HisKA_3"/>
    <property type="match status" value="1"/>
</dbReference>
<dbReference type="OrthoDB" id="9778366at2"/>
<dbReference type="InterPro" id="IPR015943">
    <property type="entry name" value="WD40/YVTN_repeat-like_dom_sf"/>
</dbReference>
<dbReference type="SUPFAM" id="SSF63829">
    <property type="entry name" value="Calcium-dependent phosphotriesterase"/>
    <property type="match status" value="2"/>
</dbReference>
<dbReference type="Pfam" id="PF02518">
    <property type="entry name" value="HATPase_c"/>
    <property type="match status" value="1"/>
</dbReference>
<dbReference type="PROSITE" id="PS50109">
    <property type="entry name" value="HIS_KIN"/>
    <property type="match status" value="1"/>
</dbReference>
<keyword evidence="2" id="KW-0812">Transmembrane</keyword>
<dbReference type="CDD" id="cd16917">
    <property type="entry name" value="HATPase_UhpB-NarQ-NarX-like"/>
    <property type="match status" value="1"/>
</dbReference>
<name>A0A1C4EJD8_9BACT</name>
<dbReference type="Pfam" id="PF07494">
    <property type="entry name" value="Reg_prop"/>
    <property type="match status" value="2"/>
</dbReference>
<keyword evidence="5" id="KW-1185">Reference proteome</keyword>
<organism evidence="4 5">
    <name type="scientific">Chitinophaga costaii</name>
    <dbReference type="NCBI Taxonomy" id="1335309"/>
    <lineage>
        <taxon>Bacteria</taxon>
        <taxon>Pseudomonadati</taxon>
        <taxon>Bacteroidota</taxon>
        <taxon>Chitinophagia</taxon>
        <taxon>Chitinophagales</taxon>
        <taxon>Chitinophagaceae</taxon>
        <taxon>Chitinophaga</taxon>
    </lineage>
</organism>
<dbReference type="STRING" id="1335309.GA0116948_108157"/>
<dbReference type="InterPro" id="IPR011123">
    <property type="entry name" value="Y_Y_Y"/>
</dbReference>
<keyword evidence="2" id="KW-0472">Membrane</keyword>
<gene>
    <name evidence="4" type="ORF">GA0116948_108157</name>
</gene>
<dbReference type="PANTHER" id="PTHR43547">
    <property type="entry name" value="TWO-COMPONENT HISTIDINE KINASE"/>
    <property type="match status" value="1"/>
</dbReference>
<dbReference type="AlphaFoldDB" id="A0A1C4EJD8"/>
<reference evidence="4 5" key="1">
    <citation type="submission" date="2016-08" db="EMBL/GenBank/DDBJ databases">
        <authorList>
            <person name="Seilhamer J.J."/>
        </authorList>
    </citation>
    <scope>NUCLEOTIDE SEQUENCE [LARGE SCALE GENOMIC DNA]</scope>
    <source>
        <strain evidence="4 5">A37T2</strain>
    </source>
</reference>